<feature type="region of interest" description="Disordered" evidence="1">
    <location>
        <begin position="58"/>
        <end position="95"/>
    </location>
</feature>
<keyword evidence="2" id="KW-0472">Membrane</keyword>
<proteinExistence type="predicted"/>
<sequence>MRYFRRDTRQNTAIVSFRTFPWISVAFCIGVYHLFSGALVTGTSSRSNWCKCFPPRTTSPEQSSYHTPPNTRNPPFTITAERLSPGTSPPPTSNRALSPTKTMEYMGLSPVPPQINPHLPSGSRQNTDIRLEEATGNCWHNSLKQYGYINPPKHYNRGRSELVPITNGKAIVVNGVMSEICDCALSTEVITLLSVFFLDVKEFDRLRQMNNKFFLKLFIRPKGLQYISYSEVQGKLRKSLKKNSVAMDVRTASRRHRDSPC</sequence>
<evidence type="ECO:0000256" key="2">
    <source>
        <dbReference type="SAM" id="Phobius"/>
    </source>
</evidence>
<keyword evidence="4" id="KW-1185">Reference proteome</keyword>
<evidence type="ECO:0000313" key="3">
    <source>
        <dbReference type="EMBL" id="CAH0383040.1"/>
    </source>
</evidence>
<accession>A0A9P0A390</accession>
<organism evidence="3 4">
    <name type="scientific">Bemisia tabaci</name>
    <name type="common">Sweetpotato whitefly</name>
    <name type="synonym">Aleurodes tabaci</name>
    <dbReference type="NCBI Taxonomy" id="7038"/>
    <lineage>
        <taxon>Eukaryota</taxon>
        <taxon>Metazoa</taxon>
        <taxon>Ecdysozoa</taxon>
        <taxon>Arthropoda</taxon>
        <taxon>Hexapoda</taxon>
        <taxon>Insecta</taxon>
        <taxon>Pterygota</taxon>
        <taxon>Neoptera</taxon>
        <taxon>Paraneoptera</taxon>
        <taxon>Hemiptera</taxon>
        <taxon>Sternorrhyncha</taxon>
        <taxon>Aleyrodoidea</taxon>
        <taxon>Aleyrodidae</taxon>
        <taxon>Aleyrodinae</taxon>
        <taxon>Bemisia</taxon>
    </lineage>
</organism>
<gene>
    <name evidence="3" type="ORF">BEMITA_LOCUS2521</name>
</gene>
<reference evidence="3" key="1">
    <citation type="submission" date="2021-12" db="EMBL/GenBank/DDBJ databases">
        <authorList>
            <person name="King R."/>
        </authorList>
    </citation>
    <scope>NUCLEOTIDE SEQUENCE</scope>
</reference>
<evidence type="ECO:0000313" key="4">
    <source>
        <dbReference type="Proteomes" id="UP001152759"/>
    </source>
</evidence>
<feature type="compositionally biased region" description="Polar residues" evidence="1">
    <location>
        <begin position="58"/>
        <end position="76"/>
    </location>
</feature>
<keyword evidence="2" id="KW-1133">Transmembrane helix</keyword>
<feature type="transmembrane region" description="Helical" evidence="2">
    <location>
        <begin position="20"/>
        <end position="40"/>
    </location>
</feature>
<name>A0A9P0A390_BEMTA</name>
<evidence type="ECO:0000256" key="1">
    <source>
        <dbReference type="SAM" id="MobiDB-lite"/>
    </source>
</evidence>
<keyword evidence="2" id="KW-0812">Transmembrane</keyword>
<dbReference type="Proteomes" id="UP001152759">
    <property type="component" value="Chromosome 10"/>
</dbReference>
<dbReference type="EMBL" id="OU963871">
    <property type="protein sequence ID" value="CAH0383040.1"/>
    <property type="molecule type" value="Genomic_DNA"/>
</dbReference>
<protein>
    <submittedName>
        <fullName evidence="3">Uncharacterized protein</fullName>
    </submittedName>
</protein>
<dbReference type="AlphaFoldDB" id="A0A9P0A390"/>